<organism evidence="2">
    <name type="scientific">Tanacetum cinerariifolium</name>
    <name type="common">Dalmatian daisy</name>
    <name type="synonym">Chrysanthemum cinerariifolium</name>
    <dbReference type="NCBI Taxonomy" id="118510"/>
    <lineage>
        <taxon>Eukaryota</taxon>
        <taxon>Viridiplantae</taxon>
        <taxon>Streptophyta</taxon>
        <taxon>Embryophyta</taxon>
        <taxon>Tracheophyta</taxon>
        <taxon>Spermatophyta</taxon>
        <taxon>Magnoliopsida</taxon>
        <taxon>eudicotyledons</taxon>
        <taxon>Gunneridae</taxon>
        <taxon>Pentapetalae</taxon>
        <taxon>asterids</taxon>
        <taxon>campanulids</taxon>
        <taxon>Asterales</taxon>
        <taxon>Asteraceae</taxon>
        <taxon>Asteroideae</taxon>
        <taxon>Anthemideae</taxon>
        <taxon>Anthemidinae</taxon>
        <taxon>Tanacetum</taxon>
    </lineage>
</organism>
<feature type="region of interest" description="Disordered" evidence="1">
    <location>
        <begin position="517"/>
        <end position="545"/>
    </location>
</feature>
<evidence type="ECO:0000256" key="1">
    <source>
        <dbReference type="SAM" id="MobiDB-lite"/>
    </source>
</evidence>
<name>A0A6L2LSJ7_TANCI</name>
<feature type="compositionally biased region" description="Low complexity" evidence="1">
    <location>
        <begin position="243"/>
        <end position="263"/>
    </location>
</feature>
<feature type="compositionally biased region" description="Acidic residues" evidence="1">
    <location>
        <begin position="266"/>
        <end position="283"/>
    </location>
</feature>
<feature type="compositionally biased region" description="Acidic residues" evidence="1">
    <location>
        <begin position="292"/>
        <end position="301"/>
    </location>
</feature>
<feature type="region of interest" description="Disordered" evidence="1">
    <location>
        <begin position="212"/>
        <end position="360"/>
    </location>
</feature>
<dbReference type="AlphaFoldDB" id="A0A6L2LSJ7"/>
<feature type="region of interest" description="Disordered" evidence="1">
    <location>
        <begin position="554"/>
        <end position="573"/>
    </location>
</feature>
<dbReference type="EMBL" id="BKCJ010004817">
    <property type="protein sequence ID" value="GEU63264.1"/>
    <property type="molecule type" value="Genomic_DNA"/>
</dbReference>
<protein>
    <submittedName>
        <fullName evidence="2">Uncharacterized protein</fullName>
    </submittedName>
</protein>
<feature type="compositionally biased region" description="Polar residues" evidence="1">
    <location>
        <begin position="225"/>
        <end position="234"/>
    </location>
</feature>
<reference evidence="2" key="1">
    <citation type="journal article" date="2019" name="Sci. Rep.">
        <title>Draft genome of Tanacetum cinerariifolium, the natural source of mosquito coil.</title>
        <authorList>
            <person name="Yamashiro T."/>
            <person name="Shiraishi A."/>
            <person name="Satake H."/>
            <person name="Nakayama K."/>
        </authorList>
    </citation>
    <scope>NUCLEOTIDE SEQUENCE</scope>
</reference>
<feature type="compositionally biased region" description="Acidic residues" evidence="1">
    <location>
        <begin position="332"/>
        <end position="342"/>
    </location>
</feature>
<feature type="compositionally biased region" description="Basic and acidic residues" evidence="1">
    <location>
        <begin position="517"/>
        <end position="534"/>
    </location>
</feature>
<gene>
    <name evidence="2" type="ORF">Tci_035242</name>
</gene>
<accession>A0A6L2LSJ7</accession>
<feature type="compositionally biased region" description="Low complexity" evidence="1">
    <location>
        <begin position="536"/>
        <end position="545"/>
    </location>
</feature>
<proteinExistence type="predicted"/>
<feature type="compositionally biased region" description="Acidic residues" evidence="1">
    <location>
        <begin position="308"/>
        <end position="318"/>
    </location>
</feature>
<evidence type="ECO:0000313" key="2">
    <source>
        <dbReference type="EMBL" id="GEU63264.1"/>
    </source>
</evidence>
<sequence length="873" mass="100196">MDTTIEQQVAMDESLVPHAQWLRIGRSNFFLLLDIKSKESTLQLVYDVLRICPFFKAFLVTADVLEIYMQEFWATTNVHHHAIRFKMDNKKHIVNLESFRDMLHICLRVHGQTFAELPFKEEILDFIRFLRHSAAIRTLIDVNIDKLYQSWRSFAAIINKCLTGKSSGYDSLRLSQAQILWGLYHKRNVDYAYLMNSNAYKEYSTIVTKAAPPKPKANVRKTRGSSDTSITPPTVTAGPRLTASAKGKQPAKASKAKSLSSLSKDGDDEGDDDEEDEGDDDVNQEVKKDDDKESGDDEEGGDDKQGYDEEASDEEAREEESFNPFPKTPENSEGEGNGEEELGLNGSREEGHVEEEEEDELYRDVNINQGRGIQATLEVEDSHVTLTLVNPDGHQQSSLVLSQFVTSMLNPKLDAVKMAVQIQSDRLRDATQRENDEFLRTINENIKKIIKKQVKEQVQVQVSKILPRIEETVNEQLEAKVLTRSSQSLRTSYAVAADLSEMELKKILIEKMEGIKRRDDDADKNEEPFARPDRGASASESAFAEEPMQTTFQMDEPTHPKFDTGADDQPIVQSSQHPEWFPQQQKPPNPDRDWNKTLSATHGSIQPWISELAKRTDSRFSFDELMDTRLDFSNFLMNRLRVDTLTPQLLAGPTYELTKGSCKSMVELEYHLEEVYKSIIYQLDWVKPEGQRYPHNLLKPLPLIPNNQGRHVIPFEHFINNDLEYLRGGALSRKYTTSVTKIKAADYGHRRVEDLQLGVESYQKKLNLTRPDSYCTNLKRKETYIAYSNPRGFIYQNKDKRNRLMRIDELHKFNDGTLNVRTALDDRLKGINMQYLPTSIWRKSDKDRAATMIQAIDKMLKTRRIMRSLESFV</sequence>
<comment type="caution">
    <text evidence="2">The sequence shown here is derived from an EMBL/GenBank/DDBJ whole genome shotgun (WGS) entry which is preliminary data.</text>
</comment>